<comment type="similarity">
    <text evidence="1 7">Belongs to the glutaredoxin family. Monothiol subfamily.</text>
</comment>
<keyword evidence="2 8" id="KW-0001">2Fe-2S</keyword>
<name>A0A7M2Z003_9ACTN</name>
<dbReference type="Gene3D" id="3.40.30.10">
    <property type="entry name" value="Glutaredoxin"/>
    <property type="match status" value="1"/>
</dbReference>
<feature type="domain" description="Glutaredoxin" evidence="9">
    <location>
        <begin position="17"/>
        <end position="81"/>
    </location>
</feature>
<evidence type="ECO:0000256" key="4">
    <source>
        <dbReference type="ARBA" id="ARBA00023004"/>
    </source>
</evidence>
<comment type="caution">
    <text evidence="10">The sequence shown here is derived from an EMBL/GenBank/DDBJ whole genome shotgun (WGS) entry which is preliminary data.</text>
</comment>
<evidence type="ECO:0000259" key="9">
    <source>
        <dbReference type="Pfam" id="PF00462"/>
    </source>
</evidence>
<dbReference type="PANTHER" id="PTHR10293:SF16">
    <property type="entry name" value="GLUTAREDOXIN-RELATED PROTEIN 5, MITOCHONDRIAL"/>
    <property type="match status" value="1"/>
</dbReference>
<dbReference type="GO" id="GO:0051537">
    <property type="term" value="F:2 iron, 2 sulfur cluster binding"/>
    <property type="evidence" value="ECO:0007669"/>
    <property type="project" value="UniProtKB-KW"/>
</dbReference>
<gene>
    <name evidence="10" type="ORF">Gocc_0135</name>
</gene>
<dbReference type="OrthoDB" id="9804115at2"/>
<dbReference type="InterPro" id="IPR014434">
    <property type="entry name" value="Monothiol_GRX"/>
</dbReference>
<dbReference type="Pfam" id="PF00462">
    <property type="entry name" value="Glutaredoxin"/>
    <property type="match status" value="1"/>
</dbReference>
<dbReference type="PROSITE" id="PS51354">
    <property type="entry name" value="GLUTAREDOXIN_2"/>
    <property type="match status" value="1"/>
</dbReference>
<reference evidence="11" key="2">
    <citation type="journal article" date="2019" name="MicrobiologyOpen">
        <title>High-quality draft genome sequence of Gaiella occulta isolated from a 150 meter deep mineral water borehole and comparison with the genome sequences of other deep-branching lineages of the phylum Actinobacteria.</title>
        <authorList>
            <person name="Severino R."/>
            <person name="Froufe H.J.C."/>
            <person name="Barroso C."/>
            <person name="Albuquerque L."/>
            <person name="Lobo-da-Cunha A."/>
            <person name="da Costa M.S."/>
            <person name="Egas C."/>
        </authorList>
    </citation>
    <scope>NUCLEOTIDE SEQUENCE [LARGE SCALE GENOMIC DNA]</scope>
    <source>
        <strain evidence="11">F2-233</strain>
    </source>
</reference>
<evidence type="ECO:0000313" key="11">
    <source>
        <dbReference type="Proteomes" id="UP000254134"/>
    </source>
</evidence>
<dbReference type="RefSeq" id="WP_114794612.1">
    <property type="nucleotide sequence ID" value="NZ_QQZY01000001.1"/>
</dbReference>
<keyword evidence="6" id="KW-0676">Redox-active center</keyword>
<evidence type="ECO:0000256" key="1">
    <source>
        <dbReference type="ARBA" id="ARBA00009630"/>
    </source>
</evidence>
<dbReference type="InterPro" id="IPR004480">
    <property type="entry name" value="Monothiol_GRX-rel"/>
</dbReference>
<dbReference type="EMBL" id="QQZY01000001">
    <property type="protein sequence ID" value="RDI75716.1"/>
    <property type="molecule type" value="Genomic_DNA"/>
</dbReference>
<keyword evidence="5 8" id="KW-0411">Iron-sulfur</keyword>
<evidence type="ECO:0000313" key="10">
    <source>
        <dbReference type="EMBL" id="RDI75716.1"/>
    </source>
</evidence>
<evidence type="ECO:0000256" key="5">
    <source>
        <dbReference type="ARBA" id="ARBA00023014"/>
    </source>
</evidence>
<dbReference type="PIRSF" id="PIRSF005894">
    <property type="entry name" value="Monothiol_GRX"/>
    <property type="match status" value="1"/>
</dbReference>
<evidence type="ECO:0000256" key="7">
    <source>
        <dbReference type="PIRNR" id="PIRNR005894"/>
    </source>
</evidence>
<evidence type="ECO:0000256" key="3">
    <source>
        <dbReference type="ARBA" id="ARBA00022723"/>
    </source>
</evidence>
<dbReference type="InterPro" id="IPR036249">
    <property type="entry name" value="Thioredoxin-like_sf"/>
</dbReference>
<dbReference type="CDD" id="cd03028">
    <property type="entry name" value="GRX_PICOT_like"/>
    <property type="match status" value="1"/>
</dbReference>
<reference evidence="10 11" key="1">
    <citation type="submission" date="2018-07" db="EMBL/GenBank/DDBJ databases">
        <title>High-quality-draft genome sequence of Gaiella occulta.</title>
        <authorList>
            <person name="Severino R."/>
            <person name="Froufe H.J.C."/>
            <person name="Rainey F.A."/>
            <person name="Barroso C."/>
            <person name="Albuquerque L."/>
            <person name="Lobo-Da-Cunha A."/>
            <person name="Da Costa M.S."/>
            <person name="Egas C."/>
        </authorList>
    </citation>
    <scope>NUCLEOTIDE SEQUENCE [LARGE SCALE GENOMIC DNA]</scope>
    <source>
        <strain evidence="10 11">F2-233</strain>
    </source>
</reference>
<evidence type="ECO:0000256" key="6">
    <source>
        <dbReference type="ARBA" id="ARBA00023284"/>
    </source>
</evidence>
<dbReference type="InterPro" id="IPR002109">
    <property type="entry name" value="Glutaredoxin"/>
</dbReference>
<accession>A0A7M2Z003</accession>
<organism evidence="10 11">
    <name type="scientific">Gaiella occulta</name>
    <dbReference type="NCBI Taxonomy" id="1002870"/>
    <lineage>
        <taxon>Bacteria</taxon>
        <taxon>Bacillati</taxon>
        <taxon>Actinomycetota</taxon>
        <taxon>Thermoleophilia</taxon>
        <taxon>Gaiellales</taxon>
        <taxon>Gaiellaceae</taxon>
        <taxon>Gaiella</taxon>
    </lineage>
</organism>
<proteinExistence type="inferred from homology"/>
<keyword evidence="4 8" id="KW-0408">Iron</keyword>
<dbReference type="SUPFAM" id="SSF52833">
    <property type="entry name" value="Thioredoxin-like"/>
    <property type="match status" value="1"/>
</dbReference>
<keyword evidence="3 8" id="KW-0479">Metal-binding</keyword>
<evidence type="ECO:0000256" key="2">
    <source>
        <dbReference type="ARBA" id="ARBA00022714"/>
    </source>
</evidence>
<dbReference type="GO" id="GO:0015036">
    <property type="term" value="F:disulfide oxidoreductase activity"/>
    <property type="evidence" value="ECO:0007669"/>
    <property type="project" value="InterPro"/>
</dbReference>
<feature type="binding site" evidence="8">
    <location>
        <position position="30"/>
    </location>
    <ligand>
        <name>[2Fe-2S] cluster</name>
        <dbReference type="ChEBI" id="CHEBI:190135"/>
        <note>ligand shared between dimeric partners</note>
    </ligand>
</feature>
<sequence length="121" mass="12966">MSTLSEQIQHVIATEPVVVFMKGTPEMPACGNSLRALQALWSAGAPIAAVDVLPDPRIRQELSALSEWPTIPQVFVRGELIGGADITEELHASGELQARLDAALGTEREQTVRTLELALPA</sequence>
<dbReference type="Proteomes" id="UP000254134">
    <property type="component" value="Unassembled WGS sequence"/>
</dbReference>
<evidence type="ECO:0000256" key="8">
    <source>
        <dbReference type="PIRSR" id="PIRSR005894-2"/>
    </source>
</evidence>
<dbReference type="PANTHER" id="PTHR10293">
    <property type="entry name" value="GLUTAREDOXIN FAMILY MEMBER"/>
    <property type="match status" value="1"/>
</dbReference>
<dbReference type="AlphaFoldDB" id="A0A7M2Z003"/>
<dbReference type="GO" id="GO:0046872">
    <property type="term" value="F:metal ion binding"/>
    <property type="evidence" value="ECO:0007669"/>
    <property type="project" value="UniProtKB-KW"/>
</dbReference>
<keyword evidence="11" id="KW-1185">Reference proteome</keyword>
<protein>
    <recommendedName>
        <fullName evidence="7">Glutaredoxin</fullName>
    </recommendedName>
</protein>
<dbReference type="InterPro" id="IPR033658">
    <property type="entry name" value="GRX_PICOT-like"/>
</dbReference>